<evidence type="ECO:0000313" key="2">
    <source>
        <dbReference type="EMBL" id="SFP42036.1"/>
    </source>
</evidence>
<dbReference type="AlphaFoldDB" id="A0A1I5Q833"/>
<proteinExistence type="predicted"/>
<feature type="region of interest" description="Disordered" evidence="1">
    <location>
        <begin position="1"/>
        <end position="35"/>
    </location>
</feature>
<keyword evidence="3" id="KW-1185">Reference proteome</keyword>
<protein>
    <submittedName>
        <fullName evidence="2">Uncharacterized protein</fullName>
    </submittedName>
</protein>
<reference evidence="3" key="1">
    <citation type="submission" date="2016-10" db="EMBL/GenBank/DDBJ databases">
        <authorList>
            <person name="Varghese N."/>
            <person name="Submissions S."/>
        </authorList>
    </citation>
    <scope>NUCLEOTIDE SEQUENCE [LARGE SCALE GENOMIC DNA]</scope>
    <source>
        <strain evidence="3">DSM 17834</strain>
    </source>
</reference>
<evidence type="ECO:0000256" key="1">
    <source>
        <dbReference type="SAM" id="MobiDB-lite"/>
    </source>
</evidence>
<gene>
    <name evidence="2" type="ORF">SAMN05216190_11032</name>
</gene>
<organism evidence="2 3">
    <name type="scientific">Pseudomonas borbori</name>
    <dbReference type="NCBI Taxonomy" id="289003"/>
    <lineage>
        <taxon>Bacteria</taxon>
        <taxon>Pseudomonadati</taxon>
        <taxon>Pseudomonadota</taxon>
        <taxon>Gammaproteobacteria</taxon>
        <taxon>Pseudomonadales</taxon>
        <taxon>Pseudomonadaceae</taxon>
        <taxon>Pseudomonas</taxon>
    </lineage>
</organism>
<accession>A0A1I5Q833</accession>
<evidence type="ECO:0000313" key="3">
    <source>
        <dbReference type="Proteomes" id="UP000198784"/>
    </source>
</evidence>
<dbReference type="RefSeq" id="WP_244527283.1">
    <property type="nucleotide sequence ID" value="NZ_FOWX01000010.1"/>
</dbReference>
<name>A0A1I5Q833_9PSED</name>
<sequence length="90" mass="10124">MTDNNLSEDEMRRALGLDSAPQKQPQSQPKPPSSYTLVELSVRKNGGPPFRFEHRSRSISTLAAQLEAEKAARAKGYEVWVLLDIRQISE</sequence>
<dbReference type="EMBL" id="FOWX01000010">
    <property type="protein sequence ID" value="SFP42036.1"/>
    <property type="molecule type" value="Genomic_DNA"/>
</dbReference>
<dbReference type="Proteomes" id="UP000198784">
    <property type="component" value="Unassembled WGS sequence"/>
</dbReference>